<reference evidence="3" key="1">
    <citation type="submission" date="2022-04" db="EMBL/GenBank/DDBJ databases">
        <authorList>
            <person name="Xu L."/>
            <person name="Lv Z."/>
        </authorList>
    </citation>
    <scope>NUCLEOTIDE SEQUENCE</scope>
    <source>
        <strain evidence="3">LV_2022a</strain>
    </source>
</reference>
<evidence type="ECO:0000313" key="3">
    <source>
        <dbReference type="EMBL" id="KAK4476129.1"/>
    </source>
</evidence>
<keyword evidence="4" id="KW-1185">Reference proteome</keyword>
<evidence type="ECO:0000256" key="2">
    <source>
        <dbReference type="SAM" id="Phobius"/>
    </source>
</evidence>
<protein>
    <submittedName>
        <fullName evidence="3">Uncharacterized protein</fullName>
    </submittedName>
</protein>
<evidence type="ECO:0000313" key="4">
    <source>
        <dbReference type="Proteomes" id="UP001292079"/>
    </source>
</evidence>
<keyword evidence="2" id="KW-1133">Transmembrane helix</keyword>
<proteinExistence type="predicted"/>
<dbReference type="Proteomes" id="UP001292079">
    <property type="component" value="Unassembled WGS sequence"/>
</dbReference>
<evidence type="ECO:0000256" key="1">
    <source>
        <dbReference type="SAM" id="MobiDB-lite"/>
    </source>
</evidence>
<reference evidence="3" key="2">
    <citation type="journal article" date="2023" name="Infect Dis Poverty">
        <title>Chromosome-scale genome of the human blood fluke Schistosoma mekongi and its implications for public health.</title>
        <authorList>
            <person name="Zhou M."/>
            <person name="Xu L."/>
            <person name="Xu D."/>
            <person name="Chen W."/>
            <person name="Khan J."/>
            <person name="Hu Y."/>
            <person name="Huang H."/>
            <person name="Wei H."/>
            <person name="Zhang Y."/>
            <person name="Chusongsang P."/>
            <person name="Tanasarnprasert K."/>
            <person name="Hu X."/>
            <person name="Limpanont Y."/>
            <person name="Lv Z."/>
        </authorList>
    </citation>
    <scope>NUCLEOTIDE SEQUENCE</scope>
    <source>
        <strain evidence="3">LV_2022a</strain>
    </source>
</reference>
<name>A0AAE1ZMB8_SCHME</name>
<organism evidence="3 4">
    <name type="scientific">Schistosoma mekongi</name>
    <name type="common">Parasitic worm</name>
    <dbReference type="NCBI Taxonomy" id="38744"/>
    <lineage>
        <taxon>Eukaryota</taxon>
        <taxon>Metazoa</taxon>
        <taxon>Spiralia</taxon>
        <taxon>Lophotrochozoa</taxon>
        <taxon>Platyhelminthes</taxon>
        <taxon>Trematoda</taxon>
        <taxon>Digenea</taxon>
        <taxon>Strigeidida</taxon>
        <taxon>Schistosomatoidea</taxon>
        <taxon>Schistosomatidae</taxon>
        <taxon>Schistosoma</taxon>
    </lineage>
</organism>
<keyword evidence="2" id="KW-0812">Transmembrane</keyword>
<sequence length="749" mass="85102">MNCILYSPDCILIIILIEFCQTDNYFTKRLLIHSPDIHDEQIGNYVLNIDSSNLNSPSIHQCPMKCFIENDSQNMVNCISEEADTKSARLNIIPCERNVETGELVLGQKESIRGIVPGALGHLLQSTSLTTGKPLSRSGQLELHINLNMVRLDARSFQGLGGSITNIRLLNTVYMHPDSLIDLQHLRSFEIESGRTPLYLSDDYPNNKIKEPTIQTNKPTFIRLNPLDNTIPISFNLNAKCHQCPQVNDSRVSNSNDMSDRTQTKTDNLIIIVFTNKRDLSMSQDKFIKLNMIFPYTCPIIIDGIGCSRQTDIITMKNDDSSELNAIVSKQSLLESKPESSLLNISVIEQLKTMTFIHTESKHTLSLSIILIIWCTIITIGFIIIIIIILYCIRRRFIKIPSSTKVTQITPFRLFHVCGQQNPSIDGDEVNGNEDVDEEGEIEEISSNSVSSGFFSQQPKTCVTGEKSELLSITNDNTTSYIEITKNNRYSMHDKRSSWSTLCSANNPLKNASTLQCRCSVVSLKDSKSANYNKYGAIYSMLQSNKYNSHRYTDKHNNHYIYRRPYLSKRRSIGSQTDFTNIESDNPEIYCTLDRFIMQKYRRYATNNDTTDGFSSKRTTSNQIFPYFQNNKLNQMDGIVITKSNIYSNNLFSHSNITMNDNSSCMTSNVDNTTSYRNRNNTSIVEKSNNNNTDTFILMIDDKSRSKHNLPRLNSISKFSNSLNKQIEHMKDEWNGHKIPNGSVTHSGD</sequence>
<accession>A0AAE1ZMB8</accession>
<comment type="caution">
    <text evidence="3">The sequence shown here is derived from an EMBL/GenBank/DDBJ whole genome shotgun (WGS) entry which is preliminary data.</text>
</comment>
<dbReference type="AlphaFoldDB" id="A0AAE1ZMB8"/>
<gene>
    <name evidence="3" type="ORF">MN116_001348</name>
</gene>
<keyword evidence="2" id="KW-0472">Membrane</keyword>
<dbReference type="EMBL" id="JALJAT010000001">
    <property type="protein sequence ID" value="KAK4476129.1"/>
    <property type="molecule type" value="Genomic_DNA"/>
</dbReference>
<feature type="transmembrane region" description="Helical" evidence="2">
    <location>
        <begin position="365"/>
        <end position="393"/>
    </location>
</feature>
<feature type="region of interest" description="Disordered" evidence="1">
    <location>
        <begin position="730"/>
        <end position="749"/>
    </location>
</feature>